<feature type="transmembrane region" description="Helical" evidence="1">
    <location>
        <begin position="98"/>
        <end position="117"/>
    </location>
</feature>
<feature type="transmembrane region" description="Helical" evidence="1">
    <location>
        <begin position="217"/>
        <end position="235"/>
    </location>
</feature>
<reference evidence="2 3" key="1">
    <citation type="submission" date="2016-10" db="EMBL/GenBank/DDBJ databases">
        <authorList>
            <person name="de Groot N.N."/>
        </authorList>
    </citation>
    <scope>NUCLEOTIDE SEQUENCE [LARGE SCALE GENOMIC DNA]</scope>
    <source>
        <strain evidence="2 3">CGMCC 1.10457</strain>
    </source>
</reference>
<evidence type="ECO:0000256" key="1">
    <source>
        <dbReference type="SAM" id="Phobius"/>
    </source>
</evidence>
<dbReference type="EMBL" id="FOZK01000001">
    <property type="protein sequence ID" value="SFR84978.1"/>
    <property type="molecule type" value="Genomic_DNA"/>
</dbReference>
<dbReference type="OrthoDB" id="157176at2157"/>
<sequence>MVADRLPEWGVTRSFTALAVDVADAVVFVVGHFLAVLLSSAVWLALGAVFAAVAPVPGGVGPETLATVVWLAIVVTGPAVVVARVLRAPIRMRLTDRPVVVLVPPVLLLGAVFAVVVETAATPLAVLALVVATFVLVRRVVHLYAQHVRVGPLTRTARFRVATAALLPLSFVLLFLNAAALDGVVPLGDTGWAWLRDALATLGVPVLVDVGEATFDAHVLALLAAPVVLCGMYVVSQLLSAVAVTLAADAEGTSPLPVVDRVASGTVALPGSGSVATWLWTAVGGTAPTATSSAASITLPDSKADWKYDDADAERAHRQAQQRDPAEAVEIGEVVPLVLEEADYSSDPPTIMGSRNALKVFVEDVPRGLSERDTICVKVTDYGGKRTSAEAVFLSRGRCSKADRRA</sequence>
<name>A0A1I6K1J7_9EURY</name>
<keyword evidence="3" id="KW-1185">Reference proteome</keyword>
<accession>A0A1I6K1J7</accession>
<dbReference type="AlphaFoldDB" id="A0A1I6K1J7"/>
<keyword evidence="1" id="KW-1133">Transmembrane helix</keyword>
<proteinExistence type="predicted"/>
<gene>
    <name evidence="2" type="ORF">SAMN05216559_0011</name>
</gene>
<feature type="transmembrane region" description="Helical" evidence="1">
    <location>
        <begin position="161"/>
        <end position="181"/>
    </location>
</feature>
<protein>
    <submittedName>
        <fullName evidence="2">Uncharacterized protein</fullName>
    </submittedName>
</protein>
<feature type="transmembrane region" description="Helical" evidence="1">
    <location>
        <begin position="65"/>
        <end position="86"/>
    </location>
</feature>
<keyword evidence="1" id="KW-0812">Transmembrane</keyword>
<evidence type="ECO:0000313" key="3">
    <source>
        <dbReference type="Proteomes" id="UP000199062"/>
    </source>
</evidence>
<feature type="transmembrane region" description="Helical" evidence="1">
    <location>
        <begin position="25"/>
        <end position="53"/>
    </location>
</feature>
<evidence type="ECO:0000313" key="2">
    <source>
        <dbReference type="EMBL" id="SFR84978.1"/>
    </source>
</evidence>
<keyword evidence="1" id="KW-0472">Membrane</keyword>
<organism evidence="2 3">
    <name type="scientific">Halomicrobium zhouii</name>
    <dbReference type="NCBI Taxonomy" id="767519"/>
    <lineage>
        <taxon>Archaea</taxon>
        <taxon>Methanobacteriati</taxon>
        <taxon>Methanobacteriota</taxon>
        <taxon>Stenosarchaea group</taxon>
        <taxon>Halobacteria</taxon>
        <taxon>Halobacteriales</taxon>
        <taxon>Haloarculaceae</taxon>
        <taxon>Halomicrobium</taxon>
    </lineage>
</organism>
<dbReference type="Proteomes" id="UP000199062">
    <property type="component" value="Unassembled WGS sequence"/>
</dbReference>
<feature type="transmembrane region" description="Helical" evidence="1">
    <location>
        <begin position="123"/>
        <end position="141"/>
    </location>
</feature>
<dbReference type="RefSeq" id="WP_089812693.1">
    <property type="nucleotide sequence ID" value="NZ_FOZK01000001.1"/>
</dbReference>